<dbReference type="InterPro" id="IPR036291">
    <property type="entry name" value="NAD(P)-bd_dom_sf"/>
</dbReference>
<protein>
    <submittedName>
        <fullName evidence="3">Short-chain dehydrogenase/reductase SDR</fullName>
    </submittedName>
</protein>
<dbReference type="PANTHER" id="PTHR43477:SF1">
    <property type="entry name" value="DIHYDROANTICAPSIN 7-DEHYDROGENASE"/>
    <property type="match status" value="1"/>
</dbReference>
<dbReference type="InterPro" id="IPR020904">
    <property type="entry name" value="Sc_DH/Rdtase_CS"/>
</dbReference>
<dbReference type="EMBL" id="JRVC01000004">
    <property type="protein sequence ID" value="KHS48355.1"/>
    <property type="molecule type" value="Genomic_DNA"/>
</dbReference>
<proteinExistence type="inferred from homology"/>
<dbReference type="Gene3D" id="3.40.50.720">
    <property type="entry name" value="NAD(P)-binding Rossmann-like Domain"/>
    <property type="match status" value="1"/>
</dbReference>
<evidence type="ECO:0000256" key="1">
    <source>
        <dbReference type="ARBA" id="ARBA00006484"/>
    </source>
</evidence>
<dbReference type="PROSITE" id="PS00061">
    <property type="entry name" value="ADH_SHORT"/>
    <property type="match status" value="1"/>
</dbReference>
<dbReference type="Pfam" id="PF13561">
    <property type="entry name" value="adh_short_C2"/>
    <property type="match status" value="1"/>
</dbReference>
<dbReference type="SUPFAM" id="SSF51735">
    <property type="entry name" value="NAD(P)-binding Rossmann-fold domains"/>
    <property type="match status" value="1"/>
</dbReference>
<dbReference type="RefSeq" id="WP_039332084.1">
    <property type="nucleotide sequence ID" value="NZ_JRVC01000004.1"/>
</dbReference>
<dbReference type="Proteomes" id="UP000031338">
    <property type="component" value="Unassembled WGS sequence"/>
</dbReference>
<name>A0A0B8ZPI6_9SPHN</name>
<sequence length="255" mass="26149">MTGNSEFAGCIALVTGAAAGIGASAARWLDAQGIGELVLVDIDRPALDRLGLSCKVHPFGGDVTDPSLWKLLEREVPRIDYAVLNAGIASNGEITDLDITAWRKTLSVNLDGMFLSLRTALRAMKRANRGAVVLTASVSGIKAAAGTAAYSASKAATIQLAKVAAAEAARYGVRVNAIAPGGVDTGIWDRAEWFAPLIEQHGGRAEALAAMAKDATPLGRFASADEVAAQIGFLLSDAAATITGTCLVSDGGVSL</sequence>
<gene>
    <name evidence="3" type="ORF">NJ75_01022</name>
</gene>
<dbReference type="STRING" id="48936.NJ75_01022"/>
<organism evidence="3 4">
    <name type="scientific">Novosphingobium subterraneum</name>
    <dbReference type="NCBI Taxonomy" id="48936"/>
    <lineage>
        <taxon>Bacteria</taxon>
        <taxon>Pseudomonadati</taxon>
        <taxon>Pseudomonadota</taxon>
        <taxon>Alphaproteobacteria</taxon>
        <taxon>Sphingomonadales</taxon>
        <taxon>Sphingomonadaceae</taxon>
        <taxon>Novosphingobium</taxon>
    </lineage>
</organism>
<evidence type="ECO:0000313" key="3">
    <source>
        <dbReference type="EMBL" id="KHS48355.1"/>
    </source>
</evidence>
<comment type="caution">
    <text evidence="3">The sequence shown here is derived from an EMBL/GenBank/DDBJ whole genome shotgun (WGS) entry which is preliminary data.</text>
</comment>
<dbReference type="PATRIC" id="fig|48936.3.peg.1035"/>
<comment type="similarity">
    <text evidence="1">Belongs to the short-chain dehydrogenases/reductases (SDR) family.</text>
</comment>
<dbReference type="GO" id="GO:0016491">
    <property type="term" value="F:oxidoreductase activity"/>
    <property type="evidence" value="ECO:0007669"/>
    <property type="project" value="UniProtKB-KW"/>
</dbReference>
<evidence type="ECO:0000256" key="2">
    <source>
        <dbReference type="ARBA" id="ARBA00023002"/>
    </source>
</evidence>
<dbReference type="CDD" id="cd05233">
    <property type="entry name" value="SDR_c"/>
    <property type="match status" value="1"/>
</dbReference>
<accession>A0A0B8ZPI6</accession>
<keyword evidence="4" id="KW-1185">Reference proteome</keyword>
<keyword evidence="2" id="KW-0560">Oxidoreductase</keyword>
<dbReference type="InterPro" id="IPR002347">
    <property type="entry name" value="SDR_fam"/>
</dbReference>
<dbReference type="InterPro" id="IPR051122">
    <property type="entry name" value="SDR_DHRS6-like"/>
</dbReference>
<dbReference type="AlphaFoldDB" id="A0A0B8ZPI6"/>
<evidence type="ECO:0000313" key="4">
    <source>
        <dbReference type="Proteomes" id="UP000031338"/>
    </source>
</evidence>
<dbReference type="FunFam" id="3.40.50.720:FF:000084">
    <property type="entry name" value="Short-chain dehydrogenase reductase"/>
    <property type="match status" value="1"/>
</dbReference>
<dbReference type="PRINTS" id="PR00081">
    <property type="entry name" value="GDHRDH"/>
</dbReference>
<dbReference type="PRINTS" id="PR00080">
    <property type="entry name" value="SDRFAMILY"/>
</dbReference>
<dbReference type="PANTHER" id="PTHR43477">
    <property type="entry name" value="DIHYDROANTICAPSIN 7-DEHYDROGENASE"/>
    <property type="match status" value="1"/>
</dbReference>
<reference evidence="3 4" key="1">
    <citation type="submission" date="2014-10" db="EMBL/GenBank/DDBJ databases">
        <title>Draft genome sequence of Novosphingobium subterraneum DSM 12447.</title>
        <authorList>
            <person name="Gan H.M."/>
            <person name="Gan H.Y."/>
            <person name="Savka M.A."/>
        </authorList>
    </citation>
    <scope>NUCLEOTIDE SEQUENCE [LARGE SCALE GENOMIC DNA]</scope>
    <source>
        <strain evidence="3 4">DSM 12447</strain>
    </source>
</reference>